<dbReference type="EMBL" id="ABLK01000078">
    <property type="protein sequence ID" value="EDT41418.1"/>
    <property type="molecule type" value="Genomic_DNA"/>
</dbReference>
<dbReference type="Proteomes" id="UP000004814">
    <property type="component" value="Unassembled WGS sequence"/>
</dbReference>
<comment type="caution">
    <text evidence="1">The sequence shown here is derived from an EMBL/GenBank/DDBJ whole genome shotgun (WGS) entry which is preliminary data.</text>
</comment>
<evidence type="ECO:0000313" key="1">
    <source>
        <dbReference type="EMBL" id="EDT41418.1"/>
    </source>
</evidence>
<proteinExistence type="predicted"/>
<dbReference type="InterPro" id="IPR036852">
    <property type="entry name" value="Peptidase_S8/S53_dom_sf"/>
</dbReference>
<reference evidence="1 2" key="1">
    <citation type="submission" date="2008-03" db="EMBL/GenBank/DDBJ databases">
        <title>Sequencing of the draft genome and assembly of Burkholderia ambifaria MEX-5.</title>
        <authorList>
            <consortium name="US DOE Joint Genome Institute (JGI-PGF)"/>
            <person name="Copeland A."/>
            <person name="Lucas S."/>
            <person name="Lapidus A."/>
            <person name="Glavina del Rio T."/>
            <person name="Dalin E."/>
            <person name="Tice H."/>
            <person name="Bruce D."/>
            <person name="Goodwin L."/>
            <person name="Pitluck S."/>
            <person name="Larimer F."/>
            <person name="Land M.L."/>
            <person name="Hauser L."/>
            <person name="Tiedje J."/>
            <person name="Richardson P."/>
        </authorList>
    </citation>
    <scope>NUCLEOTIDE SEQUENCE [LARGE SCALE GENOMIC DNA]</scope>
    <source>
        <strain evidence="1 2">MEX-5</strain>
    </source>
</reference>
<protein>
    <submittedName>
        <fullName evidence="1">Peptidase S8 and S53, subtilisin, kexin, sedolisin</fullName>
    </submittedName>
</protein>
<dbReference type="AlphaFoldDB" id="B1T4W7"/>
<accession>B1T4W7</accession>
<gene>
    <name evidence="1" type="ORF">BamMEX5DRAFT_2833</name>
</gene>
<organism evidence="1 2">
    <name type="scientific">Burkholderia ambifaria MEX-5</name>
    <dbReference type="NCBI Taxonomy" id="396597"/>
    <lineage>
        <taxon>Bacteria</taxon>
        <taxon>Pseudomonadati</taxon>
        <taxon>Pseudomonadota</taxon>
        <taxon>Betaproteobacteria</taxon>
        <taxon>Burkholderiales</taxon>
        <taxon>Burkholderiaceae</taxon>
        <taxon>Burkholderia</taxon>
        <taxon>Burkholderia cepacia complex</taxon>
    </lineage>
</organism>
<evidence type="ECO:0000313" key="2">
    <source>
        <dbReference type="Proteomes" id="UP000004814"/>
    </source>
</evidence>
<name>B1T4W7_9BURK</name>
<dbReference type="GO" id="GO:0004252">
    <property type="term" value="F:serine-type endopeptidase activity"/>
    <property type="evidence" value="ECO:0007669"/>
    <property type="project" value="InterPro"/>
</dbReference>
<dbReference type="PATRIC" id="fig|396597.7.peg.5259"/>
<dbReference type="Gene3D" id="3.40.50.200">
    <property type="entry name" value="Peptidase S8/S53 domain"/>
    <property type="match status" value="1"/>
</dbReference>
<dbReference type="SUPFAM" id="SSF52743">
    <property type="entry name" value="Subtilisin-like"/>
    <property type="match status" value="1"/>
</dbReference>
<sequence length="63" mass="6351">MPQAGRHARCRAVGTYGTDYHDVTTGPNGNCGSVCNAAGGYDHVTGLGSPIAPALVQALVARP</sequence>
<dbReference type="GO" id="GO:0006508">
    <property type="term" value="P:proteolysis"/>
    <property type="evidence" value="ECO:0007669"/>
    <property type="project" value="InterPro"/>
</dbReference>